<proteinExistence type="predicted"/>
<organism evidence="1 2">
    <name type="scientific">Roseivirga thermotolerans</name>
    <dbReference type="NCBI Taxonomy" id="1758176"/>
    <lineage>
        <taxon>Bacteria</taxon>
        <taxon>Pseudomonadati</taxon>
        <taxon>Bacteroidota</taxon>
        <taxon>Cytophagia</taxon>
        <taxon>Cytophagales</taxon>
        <taxon>Roseivirgaceae</taxon>
        <taxon>Roseivirga</taxon>
    </lineage>
</organism>
<evidence type="ECO:0000313" key="1">
    <source>
        <dbReference type="EMBL" id="GHE55056.1"/>
    </source>
</evidence>
<dbReference type="SUPFAM" id="SSF50965">
    <property type="entry name" value="Galactose oxidase, central domain"/>
    <property type="match status" value="1"/>
</dbReference>
<dbReference type="InterPro" id="IPR011043">
    <property type="entry name" value="Gal_Oxase/kelch_b-propeller"/>
</dbReference>
<protein>
    <submittedName>
        <fullName evidence="1">Uncharacterized protein</fullName>
    </submittedName>
</protein>
<reference evidence="2" key="1">
    <citation type="journal article" date="2019" name="Int. J. Syst. Evol. Microbiol.">
        <title>The Global Catalogue of Microorganisms (GCM) 10K type strain sequencing project: providing services to taxonomists for standard genome sequencing and annotation.</title>
        <authorList>
            <consortium name="The Broad Institute Genomics Platform"/>
            <consortium name="The Broad Institute Genome Sequencing Center for Infectious Disease"/>
            <person name="Wu L."/>
            <person name="Ma J."/>
        </authorList>
    </citation>
    <scope>NUCLEOTIDE SEQUENCE [LARGE SCALE GENOMIC DNA]</scope>
    <source>
        <strain evidence="2">CGMCC 1.15111</strain>
    </source>
</reference>
<comment type="caution">
    <text evidence="1">The sequence shown here is derived from an EMBL/GenBank/DDBJ whole genome shotgun (WGS) entry which is preliminary data.</text>
</comment>
<sequence length="431" mass="48897">MHSKQHKGQQLMKNILLVVGVGIGLFILMAEAKAQNAKAFIYGEVETVGGDVYKGPIRWGTDEVYWVELFNASKSSNDFLKYLSKRQIEELNRQQGEGSSWLGLDLGVLSIWEDKYSRTEHQFDIQFGDIKSIEPIGRSKAKVQLKNGVVFEASGNSGYYTDIGGSVVVFDFELGEFAIRWDRIKQVRFSEAPASTKPGFGEPIYGKVNAGRKGEFQGLIQWDTDERFLDEILNGEDRDGKKDIPFRSIKRIKRRGSGVEVLLHSGRNFYLTGSNDVNPENRGVVVFDPEMGRILIPWRDFYELEIIEPQTDWKLGYSDFPNPRGLSGTVVTIEGDEHKGLLAYDLDEAWEFEILDGNDDDVSYQIPFRHIKSIIPKNYNYSSVILKNGKTLLLGGGRDVSRENDGILVFPSRNAQPIYIRWSKIDQVIFD</sequence>
<name>A0ABQ3I1U3_9BACT</name>
<gene>
    <name evidence="1" type="ORF">GCM10011340_07210</name>
</gene>
<keyword evidence="2" id="KW-1185">Reference proteome</keyword>
<evidence type="ECO:0000313" key="2">
    <source>
        <dbReference type="Proteomes" id="UP000658258"/>
    </source>
</evidence>
<accession>A0ABQ3I1U3</accession>
<dbReference type="Proteomes" id="UP000658258">
    <property type="component" value="Unassembled WGS sequence"/>
</dbReference>
<dbReference type="EMBL" id="BNAG01000001">
    <property type="protein sequence ID" value="GHE55056.1"/>
    <property type="molecule type" value="Genomic_DNA"/>
</dbReference>